<dbReference type="RefSeq" id="WP_251832347.1">
    <property type="nucleotide sequence ID" value="NZ_JACSPS010000001.1"/>
</dbReference>
<comment type="caution">
    <text evidence="1">The sequence shown here is derived from an EMBL/GenBank/DDBJ whole genome shotgun (WGS) entry which is preliminary data.</text>
</comment>
<proteinExistence type="predicted"/>
<evidence type="ECO:0000313" key="1">
    <source>
        <dbReference type="EMBL" id="MBD8017137.1"/>
    </source>
</evidence>
<sequence>MAKPKCYYFLLFFIISCSAEKINLSPTGDTLLGNNSAYVPLEGQKNLVLYSSEITNLISSFPKFRNDAVNLEVKNLKSHLRDYVDAMKNFNQFETAKSYARFERSYKKLQKLRKFLNKDEDEVLNRYLVRIKINMNHLQTNLPKDSLSLP</sequence>
<dbReference type="PROSITE" id="PS51257">
    <property type="entry name" value="PROKAR_LIPOPROTEIN"/>
    <property type="match status" value="1"/>
</dbReference>
<evidence type="ECO:0008006" key="3">
    <source>
        <dbReference type="Google" id="ProtNLM"/>
    </source>
</evidence>
<evidence type="ECO:0000313" key="2">
    <source>
        <dbReference type="Proteomes" id="UP000626242"/>
    </source>
</evidence>
<dbReference type="Proteomes" id="UP000626242">
    <property type="component" value="Unassembled WGS sequence"/>
</dbReference>
<dbReference type="EMBL" id="JACSPS010000001">
    <property type="protein sequence ID" value="MBD8017137.1"/>
    <property type="molecule type" value="Genomic_DNA"/>
</dbReference>
<gene>
    <name evidence="1" type="ORF">H9628_01510</name>
</gene>
<organism evidence="1 2">
    <name type="scientific">Kaistella pullorum</name>
    <dbReference type="NCBI Taxonomy" id="2763074"/>
    <lineage>
        <taxon>Bacteria</taxon>
        <taxon>Pseudomonadati</taxon>
        <taxon>Bacteroidota</taxon>
        <taxon>Flavobacteriia</taxon>
        <taxon>Flavobacteriales</taxon>
        <taxon>Weeksellaceae</taxon>
        <taxon>Chryseobacterium group</taxon>
        <taxon>Kaistella</taxon>
    </lineage>
</organism>
<name>A0ABR8WJL2_9FLAO</name>
<keyword evidence="2" id="KW-1185">Reference proteome</keyword>
<reference evidence="1 2" key="1">
    <citation type="submission" date="2020-08" db="EMBL/GenBank/DDBJ databases">
        <title>A Genomic Blueprint of the Chicken Gut Microbiome.</title>
        <authorList>
            <person name="Gilroy R."/>
            <person name="Ravi A."/>
            <person name="Getino M."/>
            <person name="Pursley I."/>
            <person name="Horton D.L."/>
            <person name="Alikhan N.-F."/>
            <person name="Baker D."/>
            <person name="Gharbi K."/>
            <person name="Hall N."/>
            <person name="Watson M."/>
            <person name="Adriaenssens E.M."/>
            <person name="Foster-Nyarko E."/>
            <person name="Jarju S."/>
            <person name="Secka A."/>
            <person name="Antonio M."/>
            <person name="Oren A."/>
            <person name="Chaudhuri R."/>
            <person name="La Ragione R.M."/>
            <person name="Hildebrand F."/>
            <person name="Pallen M.J."/>
        </authorList>
    </citation>
    <scope>NUCLEOTIDE SEQUENCE [LARGE SCALE GENOMIC DNA]</scope>
    <source>
        <strain evidence="1 2">Sa1CVA4</strain>
    </source>
</reference>
<protein>
    <recommendedName>
        <fullName evidence="3">Lipoprotein</fullName>
    </recommendedName>
</protein>
<accession>A0ABR8WJL2</accession>